<evidence type="ECO:0008006" key="4">
    <source>
        <dbReference type="Google" id="ProtNLM"/>
    </source>
</evidence>
<reference evidence="2" key="1">
    <citation type="submission" date="2021-12" db="EMBL/GenBank/DDBJ databases">
        <authorList>
            <person name="Rodrigo-Torres L."/>
            <person name="Arahal R. D."/>
            <person name="Lucena T."/>
        </authorList>
    </citation>
    <scope>NUCLEOTIDE SEQUENCE</scope>
    <source>
        <strain evidence="2">CECT 8858</strain>
    </source>
</reference>
<dbReference type="PANTHER" id="PTHR10199">
    <property type="entry name" value="THROMBOSPONDIN"/>
    <property type="match status" value="1"/>
</dbReference>
<evidence type="ECO:0000313" key="2">
    <source>
        <dbReference type="EMBL" id="CAH0997758.1"/>
    </source>
</evidence>
<protein>
    <recommendedName>
        <fullName evidence="4">Thrombospondin type 3 repeat-containing protein</fullName>
    </recommendedName>
</protein>
<gene>
    <name evidence="2" type="ORF">EMA8858_03892</name>
</gene>
<sequence>MKQNTHLKVCLIAILFLVSIGTSFAQITLSLRYVGSDNKYHLYLKPTTVVSGANPYLTDGSTTITVTAPTGSISISNVSSVSPAGLWSLSTIAINNGDVSSGAPANTDFFVFTPAGDFSSILYTSGVEVELFNFSVVGSCNGSLNILPSTGQTAKLGTLNIGSYYSVLGYNLGIGTNHFNGTYDMISGCPLDTDGDLVLDSIDLDDDNDGILDTVEDGQLSADTDADSVPNRLDLDSDNDGINDVLEAGGIDLNKDGLADGVPNGVGIPSSAGSGDSLVGDDFDGDARPNPYDLDSDNDGINDLVESGNITLVDVNKDGVVDGTDNDGDGIIGSADANPLRGDLNDPVPLNTDGTLGPNYLDLDSDGDGMTDLSESGILNPTLLDTNGDGKIDNTFDSDNDGIPQTVDGLPTVYGDTSNPVLPDVDGDGIPDYIDQFVLLVDTDGDSVPDSVDLDDDNDGILDTIENAACSSASENCDTDGDGIPNRIDLDSDADNIKDVVEAGGIDVDNDGKIGTGNPSVNPQGVPVLANTGSGLTPPDTDSDSKRNPYDADSDNDGISDLTEGSKDTDSDEIPNYTDTDSDNDGIPDSVESTSDLDTDGKPNYLDTDSDSDGIPDSIEGITDIDTDGKPNYLDLDSDGDTIPDIIEGNIDTDSDGKPDYLDLDSDADGVLDITDQCRLVKGISPTGCPANTASIQIKMLLQGAMFNTTDGLMRDELRAKGVVPSSEPYTAFASARFTHKSDGGGETIGSGVTNIIGANAIVDWVFIELRDAANPANVIKTKSALLQRDGDVVESNDGVSPVKFTDVAGLSFYVAIKHRNHLGAMTANPIAIAATGTIVDFTTMTSAQIWNSTANYDGYEQVGNVVGSGKKALWAGNTDANNKVKYVGPANDQSIIFSQVLEYAGNVSQLYNYDFATPLYIQGDVNMDGKVKYRGSDNDSNYIFGNIVSLYLLNASKLYNYDLLLEQIP</sequence>
<evidence type="ECO:0000313" key="3">
    <source>
        <dbReference type="Proteomes" id="UP000837932"/>
    </source>
</evidence>
<name>A0ABN8F3D9_9BACT</name>
<dbReference type="PANTHER" id="PTHR10199:SF119">
    <property type="entry name" value="RE20510P"/>
    <property type="match status" value="1"/>
</dbReference>
<keyword evidence="3" id="KW-1185">Reference proteome</keyword>
<dbReference type="RefSeq" id="WP_238808566.1">
    <property type="nucleotide sequence ID" value="NZ_CAKLPY010000005.1"/>
</dbReference>
<feature type="region of interest" description="Disordered" evidence="1">
    <location>
        <begin position="506"/>
        <end position="641"/>
    </location>
</feature>
<dbReference type="Proteomes" id="UP000837932">
    <property type="component" value="Unassembled WGS sequence"/>
</dbReference>
<feature type="region of interest" description="Disordered" evidence="1">
    <location>
        <begin position="262"/>
        <end position="297"/>
    </location>
</feature>
<proteinExistence type="predicted"/>
<organism evidence="2 3">
    <name type="scientific">Emticicia aquatica</name>
    <dbReference type="NCBI Taxonomy" id="1681835"/>
    <lineage>
        <taxon>Bacteria</taxon>
        <taxon>Pseudomonadati</taxon>
        <taxon>Bacteroidota</taxon>
        <taxon>Cytophagia</taxon>
        <taxon>Cytophagales</taxon>
        <taxon>Leadbetterellaceae</taxon>
        <taxon>Emticicia</taxon>
    </lineage>
</organism>
<dbReference type="EMBL" id="CAKLPY010000005">
    <property type="protein sequence ID" value="CAH0997758.1"/>
    <property type="molecule type" value="Genomic_DNA"/>
</dbReference>
<dbReference type="Gene3D" id="4.10.1080.10">
    <property type="entry name" value="TSP type-3 repeat"/>
    <property type="match status" value="2"/>
</dbReference>
<evidence type="ECO:0000256" key="1">
    <source>
        <dbReference type="SAM" id="MobiDB-lite"/>
    </source>
</evidence>
<dbReference type="SUPFAM" id="SSF103647">
    <property type="entry name" value="TSP type-3 repeat"/>
    <property type="match status" value="4"/>
</dbReference>
<dbReference type="InterPro" id="IPR028974">
    <property type="entry name" value="TSP_type-3_rpt"/>
</dbReference>
<accession>A0ABN8F3D9</accession>
<comment type="caution">
    <text evidence="2">The sequence shown here is derived from an EMBL/GenBank/DDBJ whole genome shotgun (WGS) entry which is preliminary data.</text>
</comment>